<comment type="caution">
    <text evidence="3">The sequence shown here is derived from an EMBL/GenBank/DDBJ whole genome shotgun (WGS) entry which is preliminary data.</text>
</comment>
<keyword evidence="3" id="KW-0645">Protease</keyword>
<protein>
    <submittedName>
        <fullName evidence="3">CPBP family intramembrane metalloprotease</fullName>
    </submittedName>
</protein>
<feature type="transmembrane region" description="Helical" evidence="1">
    <location>
        <begin position="160"/>
        <end position="177"/>
    </location>
</feature>
<reference evidence="3 4" key="1">
    <citation type="submission" date="2018-08" db="EMBL/GenBank/DDBJ databases">
        <title>A genome reference for cultivated species of the human gut microbiota.</title>
        <authorList>
            <person name="Zou Y."/>
            <person name="Xue W."/>
            <person name="Luo G."/>
        </authorList>
    </citation>
    <scope>NUCLEOTIDE SEQUENCE [LARGE SCALE GENOMIC DNA]</scope>
    <source>
        <strain evidence="3 4">AM22-7AC</strain>
    </source>
</reference>
<dbReference type="EMBL" id="QRIA01000047">
    <property type="protein sequence ID" value="RHG13559.1"/>
    <property type="molecule type" value="Genomic_DNA"/>
</dbReference>
<accession>A0A414S7C0</accession>
<evidence type="ECO:0000259" key="2">
    <source>
        <dbReference type="Pfam" id="PF02517"/>
    </source>
</evidence>
<evidence type="ECO:0000256" key="1">
    <source>
        <dbReference type="SAM" id="Phobius"/>
    </source>
</evidence>
<feature type="transmembrane region" description="Helical" evidence="1">
    <location>
        <begin position="70"/>
        <end position="94"/>
    </location>
</feature>
<feature type="transmembrane region" description="Helical" evidence="1">
    <location>
        <begin position="136"/>
        <end position="154"/>
    </location>
</feature>
<keyword evidence="1" id="KW-1133">Transmembrane helix</keyword>
<dbReference type="GO" id="GO:0080120">
    <property type="term" value="P:CAAX-box protein maturation"/>
    <property type="evidence" value="ECO:0007669"/>
    <property type="project" value="UniProtKB-ARBA"/>
</dbReference>
<dbReference type="InterPro" id="IPR003675">
    <property type="entry name" value="Rce1/LyrA-like_dom"/>
</dbReference>
<feature type="domain" description="CAAX prenyl protease 2/Lysostaphin resistance protein A-like" evidence="2">
    <location>
        <begin position="102"/>
        <end position="192"/>
    </location>
</feature>
<keyword evidence="3" id="KW-0378">Hydrolase</keyword>
<organism evidence="3 4">
    <name type="scientific">Mediterraneibacter gnavus</name>
    <name type="common">Ruminococcus gnavus</name>
    <dbReference type="NCBI Taxonomy" id="33038"/>
    <lineage>
        <taxon>Bacteria</taxon>
        <taxon>Bacillati</taxon>
        <taxon>Bacillota</taxon>
        <taxon>Clostridia</taxon>
        <taxon>Lachnospirales</taxon>
        <taxon>Lachnospiraceae</taxon>
        <taxon>Mediterraneibacter</taxon>
    </lineage>
</organism>
<gene>
    <name evidence="3" type="ORF">DW270_16305</name>
</gene>
<dbReference type="GO" id="GO:0004175">
    <property type="term" value="F:endopeptidase activity"/>
    <property type="evidence" value="ECO:0007669"/>
    <property type="project" value="UniProtKB-ARBA"/>
</dbReference>
<evidence type="ECO:0000313" key="4">
    <source>
        <dbReference type="Proteomes" id="UP000285697"/>
    </source>
</evidence>
<dbReference type="GO" id="GO:0006508">
    <property type="term" value="P:proteolysis"/>
    <property type="evidence" value="ECO:0007669"/>
    <property type="project" value="UniProtKB-KW"/>
</dbReference>
<dbReference type="AlphaFoldDB" id="A0A414S7C0"/>
<keyword evidence="3" id="KW-0482">Metalloprotease</keyword>
<feature type="transmembrane region" description="Helical" evidence="1">
    <location>
        <begin position="7"/>
        <end position="29"/>
    </location>
</feature>
<keyword evidence="1" id="KW-0812">Transmembrane</keyword>
<dbReference type="RefSeq" id="WP_118263333.1">
    <property type="nucleotide sequence ID" value="NZ_JADMTD010000030.1"/>
</dbReference>
<dbReference type="GO" id="GO:0008237">
    <property type="term" value="F:metallopeptidase activity"/>
    <property type="evidence" value="ECO:0007669"/>
    <property type="project" value="UniProtKB-KW"/>
</dbReference>
<keyword evidence="1" id="KW-0472">Membrane</keyword>
<proteinExistence type="predicted"/>
<evidence type="ECO:0000313" key="3">
    <source>
        <dbReference type="EMBL" id="RHG13559.1"/>
    </source>
</evidence>
<dbReference type="Proteomes" id="UP000285697">
    <property type="component" value="Unassembled WGS sequence"/>
</dbReference>
<sequence length="197" mass="22741">MDKKEKLLIEIVCIIVLSNFLCMFCFLFLNLAFQGNMEEMASILSLIISFVIMPFYILKKQHNIKISEIGITKIGITDGIFFIIAVIFSVLLFITKGNLKIFIEVVSQQLFVSVSEEVLMRGIVFYLLSQLFRKKYYVVIISAIIFGFALHTGGDFLSNLVYRFPAGIILAVLRIYTKKLYPPMVVHFMYNLWCLYL</sequence>
<feature type="transmembrane region" description="Helical" evidence="1">
    <location>
        <begin position="41"/>
        <end position="58"/>
    </location>
</feature>
<name>A0A414S7C0_MEDGN</name>
<dbReference type="Pfam" id="PF02517">
    <property type="entry name" value="Rce1-like"/>
    <property type="match status" value="1"/>
</dbReference>